<keyword evidence="3" id="KW-1185">Reference proteome</keyword>
<protein>
    <recommendedName>
        <fullName evidence="4">Lipoprotein</fullName>
    </recommendedName>
</protein>
<feature type="signal peptide" evidence="1">
    <location>
        <begin position="1"/>
        <end position="22"/>
    </location>
</feature>
<name>A0A5Q0THL1_9VIBR</name>
<gene>
    <name evidence="2" type="ORF">GFB47_14780</name>
</gene>
<evidence type="ECO:0008006" key="4">
    <source>
        <dbReference type="Google" id="ProtNLM"/>
    </source>
</evidence>
<evidence type="ECO:0000313" key="3">
    <source>
        <dbReference type="Proteomes" id="UP000348942"/>
    </source>
</evidence>
<accession>A0A5Q0THL1</accession>
<evidence type="ECO:0000313" key="2">
    <source>
        <dbReference type="EMBL" id="QGA66663.1"/>
    </source>
</evidence>
<organism evidence="2 3">
    <name type="scientific">Vibrio algicola</name>
    <dbReference type="NCBI Taxonomy" id="2662262"/>
    <lineage>
        <taxon>Bacteria</taxon>
        <taxon>Pseudomonadati</taxon>
        <taxon>Pseudomonadota</taxon>
        <taxon>Gammaproteobacteria</taxon>
        <taxon>Vibrionales</taxon>
        <taxon>Vibrionaceae</taxon>
        <taxon>Vibrio</taxon>
    </lineage>
</organism>
<dbReference type="PROSITE" id="PS51257">
    <property type="entry name" value="PROKAR_LIPOPROTEIN"/>
    <property type="match status" value="1"/>
</dbReference>
<dbReference type="EMBL" id="CP045700">
    <property type="protein sequence ID" value="QGA66663.1"/>
    <property type="molecule type" value="Genomic_DNA"/>
</dbReference>
<dbReference type="Pfam" id="PF19795">
    <property type="entry name" value="DUF6279"/>
    <property type="match status" value="1"/>
</dbReference>
<proteinExistence type="predicted"/>
<reference evidence="2 3" key="1">
    <citation type="submission" date="2019-10" db="EMBL/GenBank/DDBJ databases">
        <title>Vibrio sp. nov., isolated from Coralline algae surface.</title>
        <authorList>
            <person name="Geng Y."/>
            <person name="Zhang X."/>
        </authorList>
    </citation>
    <scope>NUCLEOTIDE SEQUENCE [LARGE SCALE GENOMIC DNA]</scope>
    <source>
        <strain evidence="2 3">SM1977</strain>
    </source>
</reference>
<feature type="chain" id="PRO_5024424896" description="Lipoprotein" evidence="1">
    <location>
        <begin position="23"/>
        <end position="280"/>
    </location>
</feature>
<dbReference type="AlphaFoldDB" id="A0A5Q0THL1"/>
<dbReference type="RefSeq" id="WP_153448796.1">
    <property type="nucleotide sequence ID" value="NZ_CP045700.1"/>
</dbReference>
<dbReference type="PIRSF" id="PIRSF028200">
    <property type="entry name" value="UCP028200"/>
    <property type="match status" value="1"/>
</dbReference>
<dbReference type="InterPro" id="IPR016875">
    <property type="entry name" value="UCP028200"/>
</dbReference>
<evidence type="ECO:0000256" key="1">
    <source>
        <dbReference type="SAM" id="SignalP"/>
    </source>
</evidence>
<sequence>MTKRICIILSLLLMTACSTQFFYNRLDWMAAQYVDRYVSLSDQQQASFKQSVREVQAWHRAEQLPLYIKQIDYLLTLTPSQANKQQVAQQYEVLKDFSTQLVTHSMPHLYRLFMSLDQQQGDELFDSLQRKYEDRYADDNDLSDQQRREKSQQGMTDILETWIGDLSASQVAMVKQWSKDRPSMRQDWLKQQLINKSELQVLFLQRNDSPAFKQKFSTTLLNPDRLYPESLTQKRQHNRTVTITMLVDVIQAMNPEQFEHYHQQLRDWRERFSELMEDAK</sequence>
<dbReference type="Proteomes" id="UP000348942">
    <property type="component" value="Chromosome 2"/>
</dbReference>
<keyword evidence="1" id="KW-0732">Signal</keyword>